<comment type="caution">
    <text evidence="1">The sequence shown here is derived from an EMBL/GenBank/DDBJ whole genome shotgun (WGS) entry which is preliminary data.</text>
</comment>
<accession>A0AB73BJ28</accession>
<reference evidence="1 2" key="1">
    <citation type="submission" date="2019-01" db="EMBL/GenBank/DDBJ databases">
        <title>Genome sequences of marine Pseudoalteromonas species.</title>
        <authorList>
            <person name="Boraston A.B."/>
            <person name="Hehemann J.-H."/>
            <person name="Vickers C.J."/>
            <person name="Salama-Alber O."/>
            <person name="Abe K."/>
            <person name="Hettle A.J."/>
        </authorList>
    </citation>
    <scope>NUCLEOTIDE SEQUENCE [LARGE SCALE GENOMIC DNA]</scope>
    <source>
        <strain evidence="1 2">PS42</strain>
    </source>
</reference>
<evidence type="ECO:0000313" key="2">
    <source>
        <dbReference type="Proteomes" id="UP000324162"/>
    </source>
</evidence>
<proteinExistence type="predicted"/>
<organism evidence="1 2">
    <name type="scientific">Pseudoalteromonas fuliginea</name>
    <dbReference type="NCBI Taxonomy" id="1872678"/>
    <lineage>
        <taxon>Bacteria</taxon>
        <taxon>Pseudomonadati</taxon>
        <taxon>Pseudomonadota</taxon>
        <taxon>Gammaproteobacteria</taxon>
        <taxon>Alteromonadales</taxon>
        <taxon>Pseudoalteromonadaceae</taxon>
        <taxon>Pseudoalteromonas</taxon>
    </lineage>
</organism>
<dbReference type="AlphaFoldDB" id="A0AB73BJ28"/>
<name>A0AB73BJ28_9GAMM</name>
<dbReference type="EMBL" id="SEUK01000044">
    <property type="protein sequence ID" value="KAA1162527.1"/>
    <property type="molecule type" value="Genomic_DNA"/>
</dbReference>
<dbReference type="Proteomes" id="UP000324162">
    <property type="component" value="Unassembled WGS sequence"/>
</dbReference>
<protein>
    <submittedName>
        <fullName evidence="1">Uncharacterized protein</fullName>
    </submittedName>
</protein>
<evidence type="ECO:0000313" key="1">
    <source>
        <dbReference type="EMBL" id="KAA1162527.1"/>
    </source>
</evidence>
<sequence>MSDLDKFIKQINQLTEPARKISRQMDKIIPPYVQKLNQAFAPLRHQANVLSQLHSPLFEQVHSLVQKTAAAAKEWQTARKADVTVMAENGWYPNWFTFFYQPEEEPNSLDELMVMHLEDKWADLTVKIIELCPNRKHVLKTAFKLHEEGNYIAAIPLFFSQADGICCEVLKSFLFTGNDTNEKLDTLIENGELEVNMLLDVFLEPFKLKNHHNAGISKASVAHKKKAPNRNGILHGHRKHLDYGTKINSLKCFSLLAFTVYTVKEMVSGK</sequence>
<gene>
    <name evidence="1" type="ORF">EU508_05910</name>
</gene>
<dbReference type="RefSeq" id="WP_149613811.1">
    <property type="nucleotide sequence ID" value="NZ_SEUK01000044.1"/>
</dbReference>